<name>A0A0A9BXV4_ARUDO</name>
<evidence type="ECO:0000313" key="1">
    <source>
        <dbReference type="EMBL" id="JAD66005.1"/>
    </source>
</evidence>
<organism evidence="1">
    <name type="scientific">Arundo donax</name>
    <name type="common">Giant reed</name>
    <name type="synonym">Donax arundinaceus</name>
    <dbReference type="NCBI Taxonomy" id="35708"/>
    <lineage>
        <taxon>Eukaryota</taxon>
        <taxon>Viridiplantae</taxon>
        <taxon>Streptophyta</taxon>
        <taxon>Embryophyta</taxon>
        <taxon>Tracheophyta</taxon>
        <taxon>Spermatophyta</taxon>
        <taxon>Magnoliopsida</taxon>
        <taxon>Liliopsida</taxon>
        <taxon>Poales</taxon>
        <taxon>Poaceae</taxon>
        <taxon>PACMAD clade</taxon>
        <taxon>Arundinoideae</taxon>
        <taxon>Arundineae</taxon>
        <taxon>Arundo</taxon>
    </lineage>
</organism>
<accession>A0A0A9BXV4</accession>
<dbReference type="AlphaFoldDB" id="A0A0A9BXV4"/>
<reference evidence="1" key="1">
    <citation type="submission" date="2014-09" db="EMBL/GenBank/DDBJ databases">
        <authorList>
            <person name="Magalhaes I.L.F."/>
            <person name="Oliveira U."/>
            <person name="Santos F.R."/>
            <person name="Vidigal T.H.D.A."/>
            <person name="Brescovit A.D."/>
            <person name="Santos A.J."/>
        </authorList>
    </citation>
    <scope>NUCLEOTIDE SEQUENCE</scope>
    <source>
        <tissue evidence="1">Shoot tissue taken approximately 20 cm above the soil surface</tissue>
    </source>
</reference>
<protein>
    <submittedName>
        <fullName evidence="1">Uncharacterized protein</fullName>
    </submittedName>
</protein>
<dbReference type="EMBL" id="GBRH01231890">
    <property type="protein sequence ID" value="JAD66005.1"/>
    <property type="molecule type" value="Transcribed_RNA"/>
</dbReference>
<reference evidence="1" key="2">
    <citation type="journal article" date="2015" name="Data Brief">
        <title>Shoot transcriptome of the giant reed, Arundo donax.</title>
        <authorList>
            <person name="Barrero R.A."/>
            <person name="Guerrero F.D."/>
            <person name="Moolhuijzen P."/>
            <person name="Goolsby J.A."/>
            <person name="Tidwell J."/>
            <person name="Bellgard S.E."/>
            <person name="Bellgard M.I."/>
        </authorList>
    </citation>
    <scope>NUCLEOTIDE SEQUENCE</scope>
    <source>
        <tissue evidence="1">Shoot tissue taken approximately 20 cm above the soil surface</tissue>
    </source>
</reference>
<proteinExistence type="predicted"/>
<sequence length="32" mass="3509">MRTAKKHASANVIASHMRMILDVSYGTTTCTI</sequence>